<evidence type="ECO:0000313" key="5">
    <source>
        <dbReference type="EMBL" id="CAF4381590.1"/>
    </source>
</evidence>
<keyword evidence="1" id="KW-0472">Membrane</keyword>
<dbReference type="EMBL" id="CAJOBA010003831">
    <property type="protein sequence ID" value="CAF3694328.1"/>
    <property type="molecule type" value="Genomic_DNA"/>
</dbReference>
<dbReference type="Proteomes" id="UP000663829">
    <property type="component" value="Unassembled WGS sequence"/>
</dbReference>
<comment type="caution">
    <text evidence="3">The sequence shown here is derived from an EMBL/GenBank/DDBJ whole genome shotgun (WGS) entry which is preliminary data.</text>
</comment>
<keyword evidence="1" id="KW-0812">Transmembrane</keyword>
<dbReference type="EMBL" id="CAJNOK010003830">
    <property type="protein sequence ID" value="CAF0916195.1"/>
    <property type="molecule type" value="Genomic_DNA"/>
</dbReference>
<dbReference type="EMBL" id="CAJOBC010089549">
    <property type="protein sequence ID" value="CAF4381590.1"/>
    <property type="molecule type" value="Genomic_DNA"/>
</dbReference>
<dbReference type="Proteomes" id="UP000682733">
    <property type="component" value="Unassembled WGS sequence"/>
</dbReference>
<dbReference type="AlphaFoldDB" id="A0A815UXW4"/>
<dbReference type="Proteomes" id="UP000677228">
    <property type="component" value="Unassembled WGS sequence"/>
</dbReference>
<gene>
    <name evidence="3" type="ORF">GPM918_LOCUS37610</name>
    <name evidence="2" type="ORF">OVA965_LOCUS10380</name>
    <name evidence="5" type="ORF">SRO942_LOCUS38383</name>
    <name evidence="4" type="ORF">TMI583_LOCUS10376</name>
</gene>
<dbReference type="Proteomes" id="UP000681722">
    <property type="component" value="Unassembled WGS sequence"/>
</dbReference>
<protein>
    <submittedName>
        <fullName evidence="3">Uncharacterized protein</fullName>
    </submittedName>
</protein>
<feature type="transmembrane region" description="Helical" evidence="1">
    <location>
        <begin position="80"/>
        <end position="103"/>
    </location>
</feature>
<accession>A0A815UXW4</accession>
<feature type="transmembrane region" description="Helical" evidence="1">
    <location>
        <begin position="124"/>
        <end position="146"/>
    </location>
</feature>
<dbReference type="EMBL" id="CAJNOQ010023992">
    <property type="protein sequence ID" value="CAF1522439.1"/>
    <property type="molecule type" value="Genomic_DNA"/>
</dbReference>
<reference evidence="3" key="1">
    <citation type="submission" date="2021-02" db="EMBL/GenBank/DDBJ databases">
        <authorList>
            <person name="Nowell W R."/>
        </authorList>
    </citation>
    <scope>NUCLEOTIDE SEQUENCE</scope>
</reference>
<sequence length="156" mass="18160">MHGHVPQSQSIENELKAAKAANNNLTTFKQTIEYLLYKMNFNTSCEHFLLLRKVRENDIYQQSVVNGCLEIPYLVHYLKIFGTIVAVSNVYSIMVLWGGATFFSRIMLSSYFITIPWLLVSKHLLLTICWPCFFILIKIFILFWLGCKVVRFKPVD</sequence>
<evidence type="ECO:0000256" key="1">
    <source>
        <dbReference type="SAM" id="Phobius"/>
    </source>
</evidence>
<evidence type="ECO:0000313" key="3">
    <source>
        <dbReference type="EMBL" id="CAF1522439.1"/>
    </source>
</evidence>
<proteinExistence type="predicted"/>
<keyword evidence="1" id="KW-1133">Transmembrane helix</keyword>
<keyword evidence="6" id="KW-1185">Reference proteome</keyword>
<evidence type="ECO:0000313" key="4">
    <source>
        <dbReference type="EMBL" id="CAF3694328.1"/>
    </source>
</evidence>
<organism evidence="3 6">
    <name type="scientific">Didymodactylos carnosus</name>
    <dbReference type="NCBI Taxonomy" id="1234261"/>
    <lineage>
        <taxon>Eukaryota</taxon>
        <taxon>Metazoa</taxon>
        <taxon>Spiralia</taxon>
        <taxon>Gnathifera</taxon>
        <taxon>Rotifera</taxon>
        <taxon>Eurotatoria</taxon>
        <taxon>Bdelloidea</taxon>
        <taxon>Philodinida</taxon>
        <taxon>Philodinidae</taxon>
        <taxon>Didymodactylos</taxon>
    </lineage>
</organism>
<evidence type="ECO:0000313" key="6">
    <source>
        <dbReference type="Proteomes" id="UP000663829"/>
    </source>
</evidence>
<name>A0A815UXW4_9BILA</name>
<evidence type="ECO:0000313" key="2">
    <source>
        <dbReference type="EMBL" id="CAF0916195.1"/>
    </source>
</evidence>